<feature type="chain" id="PRO_5011517514" description="DUF3106 domain-containing protein" evidence="1">
    <location>
        <begin position="30"/>
        <end position="230"/>
    </location>
</feature>
<evidence type="ECO:0000313" key="2">
    <source>
        <dbReference type="EMBL" id="SDD52294.1"/>
    </source>
</evidence>
<dbReference type="OrthoDB" id="5951285at2"/>
<gene>
    <name evidence="2" type="ORF">SAMN04488509_10354</name>
</gene>
<dbReference type="RefSeq" id="WP_091241044.1">
    <property type="nucleotide sequence ID" value="NZ_FNAG01000003.1"/>
</dbReference>
<dbReference type="InterPro" id="IPR021455">
    <property type="entry name" value="DUF3106"/>
</dbReference>
<evidence type="ECO:0008006" key="4">
    <source>
        <dbReference type="Google" id="ProtNLM"/>
    </source>
</evidence>
<evidence type="ECO:0000313" key="3">
    <source>
        <dbReference type="Proteomes" id="UP000199603"/>
    </source>
</evidence>
<dbReference type="STRING" id="265719.SAMN04488509_10354"/>
<protein>
    <recommendedName>
        <fullName evidence="4">DUF3106 domain-containing protein</fullName>
    </recommendedName>
</protein>
<dbReference type="AlphaFoldDB" id="A0A1G6VFJ2"/>
<sequence>MNRRFHRLSAVARATLLGLALLLAAAVKAEDLAFSTLPPDEQRVLTPFADSWNGLDAATREQLRRGAQRWLSMSPEQRARAAERLAEWQRLPPEQRERLRQAHQRYRALGPEQQQRLQQRFREFQNLPPEQRRELRRRFEAMGPAERRAFLQGAEAMRRSGQARPPGPFAHLPPEAREASWAMVRSLSPEARRALRAEFETLPAEQREVLRRALMAMTPAEREARLLRAR</sequence>
<keyword evidence="1" id="KW-0732">Signal</keyword>
<dbReference type="Proteomes" id="UP000199603">
    <property type="component" value="Unassembled WGS sequence"/>
</dbReference>
<organism evidence="2 3">
    <name type="scientific">Aquimonas voraii</name>
    <dbReference type="NCBI Taxonomy" id="265719"/>
    <lineage>
        <taxon>Bacteria</taxon>
        <taxon>Pseudomonadati</taxon>
        <taxon>Pseudomonadota</taxon>
        <taxon>Gammaproteobacteria</taxon>
        <taxon>Lysobacterales</taxon>
        <taxon>Lysobacteraceae</taxon>
        <taxon>Aquimonas</taxon>
    </lineage>
</organism>
<reference evidence="2 3" key="1">
    <citation type="submission" date="2016-10" db="EMBL/GenBank/DDBJ databases">
        <authorList>
            <person name="de Groot N.N."/>
        </authorList>
    </citation>
    <scope>NUCLEOTIDE SEQUENCE [LARGE SCALE GENOMIC DNA]</scope>
    <source>
        <strain evidence="2 3">DSM 16957</strain>
    </source>
</reference>
<dbReference type="EMBL" id="FNAG01000003">
    <property type="protein sequence ID" value="SDD52294.1"/>
    <property type="molecule type" value="Genomic_DNA"/>
</dbReference>
<evidence type="ECO:0000256" key="1">
    <source>
        <dbReference type="SAM" id="SignalP"/>
    </source>
</evidence>
<accession>A0A1G6VFJ2</accession>
<keyword evidence="3" id="KW-1185">Reference proteome</keyword>
<dbReference type="Pfam" id="PF11304">
    <property type="entry name" value="DUF3106"/>
    <property type="match status" value="1"/>
</dbReference>
<name>A0A1G6VFJ2_9GAMM</name>
<feature type="signal peptide" evidence="1">
    <location>
        <begin position="1"/>
        <end position="29"/>
    </location>
</feature>
<proteinExistence type="predicted"/>